<evidence type="ECO:0000313" key="32">
    <source>
        <dbReference type="Proteomes" id="UP000015101"/>
    </source>
</evidence>
<dbReference type="GO" id="GO:0045202">
    <property type="term" value="C:synapse"/>
    <property type="evidence" value="ECO:0000318"/>
    <property type="project" value="GO_Central"/>
</dbReference>
<dbReference type="OrthoDB" id="270970at2759"/>
<dbReference type="Gene3D" id="2.60.40.150">
    <property type="entry name" value="C2 domain"/>
    <property type="match status" value="2"/>
</dbReference>
<dbReference type="GO" id="GO:0060341">
    <property type="term" value="P:regulation of cellular localization"/>
    <property type="evidence" value="ECO:0007669"/>
    <property type="project" value="UniProtKB-ARBA"/>
</dbReference>
<evidence type="ECO:0000256" key="22">
    <source>
        <dbReference type="ARBA" id="ARBA00034106"/>
    </source>
</evidence>
<evidence type="ECO:0000259" key="29">
    <source>
        <dbReference type="PROSITE" id="PS50004"/>
    </source>
</evidence>
<evidence type="ECO:0000256" key="28">
    <source>
        <dbReference type="ARBA" id="ARBA00080491"/>
    </source>
</evidence>
<keyword evidence="7" id="KW-0597">Phosphoprotein</keyword>
<dbReference type="GO" id="GO:0001778">
    <property type="term" value="P:plasma membrane repair"/>
    <property type="evidence" value="ECO:0007669"/>
    <property type="project" value="UniProtKB-ARBA"/>
</dbReference>
<dbReference type="OMA" id="HWNECIN"/>
<dbReference type="GO" id="GO:0000149">
    <property type="term" value="F:SNARE binding"/>
    <property type="evidence" value="ECO:0000318"/>
    <property type="project" value="GO_Central"/>
</dbReference>
<dbReference type="GO" id="GO:0005544">
    <property type="term" value="F:calcium-dependent phospholipid binding"/>
    <property type="evidence" value="ECO:0000318"/>
    <property type="project" value="GO_Central"/>
</dbReference>
<keyword evidence="15" id="KW-0472">Membrane</keyword>
<evidence type="ECO:0000256" key="15">
    <source>
        <dbReference type="ARBA" id="ARBA00023136"/>
    </source>
</evidence>
<evidence type="ECO:0000256" key="17">
    <source>
        <dbReference type="ARBA" id="ARBA00023140"/>
    </source>
</evidence>
<dbReference type="GO" id="GO:0017158">
    <property type="term" value="P:regulation of calcium ion-dependent exocytosis"/>
    <property type="evidence" value="ECO:0000318"/>
    <property type="project" value="GO_Central"/>
</dbReference>
<feature type="domain" description="C2" evidence="29">
    <location>
        <begin position="147"/>
        <end position="280"/>
    </location>
</feature>
<keyword evidence="12" id="KW-0112">Calmodulin-binding</keyword>
<evidence type="ECO:0000256" key="9">
    <source>
        <dbReference type="ARBA" id="ARBA00022723"/>
    </source>
</evidence>
<evidence type="ECO:0000256" key="2">
    <source>
        <dbReference type="ARBA" id="ARBA00004162"/>
    </source>
</evidence>
<evidence type="ECO:0000256" key="19">
    <source>
        <dbReference type="ARBA" id="ARBA00023273"/>
    </source>
</evidence>
<dbReference type="GO" id="GO:0005886">
    <property type="term" value="C:plasma membrane"/>
    <property type="evidence" value="ECO:0000318"/>
    <property type="project" value="GO_Central"/>
</dbReference>
<dbReference type="PROSITE" id="PS50004">
    <property type="entry name" value="C2"/>
    <property type="match status" value="2"/>
</dbReference>
<dbReference type="GO" id="GO:0010817">
    <property type="term" value="P:regulation of hormone levels"/>
    <property type="evidence" value="ECO:0007669"/>
    <property type="project" value="UniProtKB-ARBA"/>
</dbReference>
<keyword evidence="19" id="KW-0966">Cell projection</keyword>
<dbReference type="PANTHER" id="PTHR10024:SF344">
    <property type="entry name" value="SYNAPTOTAGMIN-7"/>
    <property type="match status" value="1"/>
</dbReference>
<organism evidence="31 32">
    <name type="scientific">Helobdella robusta</name>
    <name type="common">Californian leech</name>
    <dbReference type="NCBI Taxonomy" id="6412"/>
    <lineage>
        <taxon>Eukaryota</taxon>
        <taxon>Metazoa</taxon>
        <taxon>Spiralia</taxon>
        <taxon>Lophotrochozoa</taxon>
        <taxon>Annelida</taxon>
        <taxon>Clitellata</taxon>
        <taxon>Hirudinea</taxon>
        <taxon>Rhynchobdellida</taxon>
        <taxon>Glossiphoniidae</taxon>
        <taxon>Helobdella</taxon>
    </lineage>
</organism>
<gene>
    <name evidence="31" type="primary">20217501</name>
    <name evidence="30" type="synonym">Syt7d</name>
    <name evidence="30" type="ORF">HELRODRAFT_93365</name>
</gene>
<dbReference type="GO" id="GO:0005765">
    <property type="term" value="C:lysosomal membrane"/>
    <property type="evidence" value="ECO:0007669"/>
    <property type="project" value="UniProtKB-SubCell"/>
</dbReference>
<dbReference type="SMART" id="SM00239">
    <property type="entry name" value="C2"/>
    <property type="match status" value="2"/>
</dbReference>
<evidence type="ECO:0000256" key="12">
    <source>
        <dbReference type="ARBA" id="ARBA00022860"/>
    </source>
</evidence>
<sequence length="286" mass="32636">MPPIFFDEPDYSCGQKLGRIQFSVSYDFDASTLTVKIIKAEDLAAKDLSGTSDPYVKIMLLPDKKHTMTTNIKRKNLNPRWNEVFAFEGFPYHKVATRTLYLLVLDYDRFSRDDPIGEVCLPLNDLDLGTGQTLWRTLRPCKGAAGKLGMLLVTLCYQPASETITITINKAKDLKAKDINGSSDPYVKVWLMHDGKKIEKKKTEVHEKNLNPIFNDIFNFTVPYDKIRQSSLVVSVMDYDRMGRNEAIGQLVLGSKSGQMEVKHWNEMFAKSRQNVSQWHVLKDFG</sequence>
<dbReference type="GO" id="GO:0010646">
    <property type="term" value="P:regulation of cell communication"/>
    <property type="evidence" value="ECO:0007669"/>
    <property type="project" value="UniProtKB-ARBA"/>
</dbReference>
<dbReference type="GO" id="GO:0061891">
    <property type="term" value="F:calcium ion sensor activity"/>
    <property type="evidence" value="ECO:0000318"/>
    <property type="project" value="GO_Central"/>
</dbReference>
<keyword evidence="10" id="KW-0677">Repeat</keyword>
<dbReference type="GO" id="GO:1990927">
    <property type="term" value="P:calcium ion regulated lysosome exocytosis"/>
    <property type="evidence" value="ECO:0007669"/>
    <property type="project" value="UniProtKB-ARBA"/>
</dbReference>
<dbReference type="GO" id="GO:0030672">
    <property type="term" value="C:synaptic vesicle membrane"/>
    <property type="evidence" value="ECO:0007669"/>
    <property type="project" value="UniProtKB-SubCell"/>
</dbReference>
<evidence type="ECO:0000256" key="13">
    <source>
        <dbReference type="ARBA" id="ARBA00022989"/>
    </source>
</evidence>
<comment type="subunit">
    <text evidence="26">Homodimer. Can also form heterodimers with SYT6, SYT9 and SYT10. Interacts with calmodulin (CALM1, CALM2 or CALM3). Interacts with CD63; required for localization to lysosomes. Interacts with APP.</text>
</comment>
<dbReference type="GO" id="GO:0070382">
    <property type="term" value="C:exocytic vesicle"/>
    <property type="evidence" value="ECO:0000318"/>
    <property type="project" value="GO_Central"/>
</dbReference>
<evidence type="ECO:0000256" key="24">
    <source>
        <dbReference type="ARBA" id="ARBA00046271"/>
    </source>
</evidence>
<evidence type="ECO:0000256" key="21">
    <source>
        <dbReference type="ARBA" id="ARBA00023329"/>
    </source>
</evidence>
<keyword evidence="32" id="KW-1185">Reference proteome</keyword>
<evidence type="ECO:0000256" key="23">
    <source>
        <dbReference type="ARBA" id="ARBA00034109"/>
    </source>
</evidence>
<evidence type="ECO:0000256" key="20">
    <source>
        <dbReference type="ARBA" id="ARBA00023288"/>
    </source>
</evidence>
<dbReference type="PANTHER" id="PTHR10024">
    <property type="entry name" value="SYNAPTOTAGMIN"/>
    <property type="match status" value="1"/>
</dbReference>
<evidence type="ECO:0000256" key="25">
    <source>
        <dbReference type="ARBA" id="ARBA00060464"/>
    </source>
</evidence>
<reference evidence="30 32" key="2">
    <citation type="journal article" date="2013" name="Nature">
        <title>Insights into bilaterian evolution from three spiralian genomes.</title>
        <authorList>
            <person name="Simakov O."/>
            <person name="Marletaz F."/>
            <person name="Cho S.J."/>
            <person name="Edsinger-Gonzales E."/>
            <person name="Havlak P."/>
            <person name="Hellsten U."/>
            <person name="Kuo D.H."/>
            <person name="Larsson T."/>
            <person name="Lv J."/>
            <person name="Arendt D."/>
            <person name="Savage R."/>
            <person name="Osoegawa K."/>
            <person name="de Jong P."/>
            <person name="Grimwood J."/>
            <person name="Chapman J.A."/>
            <person name="Shapiro H."/>
            <person name="Aerts A."/>
            <person name="Otillar R.P."/>
            <person name="Terry A.Y."/>
            <person name="Boore J.L."/>
            <person name="Grigoriev I.V."/>
            <person name="Lindberg D.R."/>
            <person name="Seaver E.C."/>
            <person name="Weisblat D.A."/>
            <person name="Putnam N.H."/>
            <person name="Rokhsar D.S."/>
        </authorList>
    </citation>
    <scope>NUCLEOTIDE SEQUENCE</scope>
</reference>
<evidence type="ECO:0000256" key="4">
    <source>
        <dbReference type="ARBA" id="ARBA00004432"/>
    </source>
</evidence>
<dbReference type="AlphaFoldDB" id="T1G8V4"/>
<dbReference type="PRINTS" id="PR00360">
    <property type="entry name" value="C2DOMAIN"/>
</dbReference>
<dbReference type="InterPro" id="IPR001565">
    <property type="entry name" value="Synaptotagmin"/>
</dbReference>
<dbReference type="EMBL" id="AMQM01000202">
    <property type="status" value="NOT_ANNOTATED_CDS"/>
    <property type="molecule type" value="Genomic_DNA"/>
</dbReference>
<dbReference type="HOGENOM" id="CLU_023008_11_0_1"/>
<dbReference type="KEGG" id="hro:HELRODRAFT_93365"/>
<reference evidence="32" key="1">
    <citation type="submission" date="2012-12" db="EMBL/GenBank/DDBJ databases">
        <authorList>
            <person name="Hellsten U."/>
            <person name="Grimwood J."/>
            <person name="Chapman J.A."/>
            <person name="Shapiro H."/>
            <person name="Aerts A."/>
            <person name="Otillar R.P."/>
            <person name="Terry A.Y."/>
            <person name="Boore J.L."/>
            <person name="Simakov O."/>
            <person name="Marletaz F."/>
            <person name="Cho S.-J."/>
            <person name="Edsinger-Gonzales E."/>
            <person name="Havlak P."/>
            <person name="Kuo D.-H."/>
            <person name="Larsson T."/>
            <person name="Lv J."/>
            <person name="Arendt D."/>
            <person name="Savage R."/>
            <person name="Osoegawa K."/>
            <person name="de Jong P."/>
            <person name="Lindberg D.R."/>
            <person name="Seaver E.C."/>
            <person name="Weisblat D.A."/>
            <person name="Putnam N.H."/>
            <person name="Grigoriev I.V."/>
            <person name="Rokhsar D.S."/>
        </authorList>
    </citation>
    <scope>NUCLEOTIDE SEQUENCE</scope>
</reference>
<evidence type="ECO:0000256" key="8">
    <source>
        <dbReference type="ARBA" id="ARBA00022692"/>
    </source>
</evidence>
<comment type="subcellular location">
    <subcellularLocation>
        <location evidence="2">Cell membrane</location>
        <topology evidence="2">Single-pass membrane protein</topology>
    </subcellularLocation>
    <subcellularLocation>
        <location evidence="25">Cytoplasmic vesicle</location>
        <location evidence="25">Phagosome membrane</location>
        <topology evidence="25">Single-pass membrane protein</topology>
    </subcellularLocation>
    <subcellularLocation>
        <location evidence="1">Cytoplasmic vesicle</location>
        <location evidence="1">Secretory vesicle membrane</location>
        <topology evidence="1">Single-pass membrane protein</topology>
    </subcellularLocation>
    <subcellularLocation>
        <location evidence="4">Cytoplasmic vesicle</location>
        <location evidence="4">Secretory vesicle</location>
        <location evidence="4">Synaptic vesicle membrane</location>
    </subcellularLocation>
    <subcellularLocation>
        <location evidence="3">Lysosome membrane</location>
        <topology evidence="3">Single-pass membrane protein</topology>
    </subcellularLocation>
    <subcellularLocation>
        <location evidence="24">Peroxisome membrane</location>
    </subcellularLocation>
    <subcellularLocation>
        <location evidence="22">Presynapse</location>
    </subcellularLocation>
    <subcellularLocation>
        <location evidence="23">Synaptic cell membrane</location>
    </subcellularLocation>
</comment>
<keyword evidence="6" id="KW-0268">Exocytosis</keyword>
<dbReference type="PRINTS" id="PR00399">
    <property type="entry name" value="SYNAPTOTAGMN"/>
</dbReference>
<name>T1G8V4_HELRO</name>
<dbReference type="SUPFAM" id="SSF49562">
    <property type="entry name" value="C2 domain (Calcium/lipid-binding domain, CaLB)"/>
    <property type="match status" value="2"/>
</dbReference>
<accession>T1G8V4</accession>
<dbReference type="InterPro" id="IPR000008">
    <property type="entry name" value="C2_dom"/>
</dbReference>
<keyword evidence="20" id="KW-0449">Lipoprotein</keyword>
<dbReference type="RefSeq" id="XP_009009326.1">
    <property type="nucleotide sequence ID" value="XM_009011078.1"/>
</dbReference>
<dbReference type="GeneID" id="20217501"/>
<keyword evidence="13" id="KW-1133">Transmembrane helix</keyword>
<dbReference type="EnsemblMetazoa" id="HelroT93365">
    <property type="protein sequence ID" value="HelroP93365"/>
    <property type="gene ID" value="HelroG93365"/>
</dbReference>
<keyword evidence="17" id="KW-0576">Peroxisome</keyword>
<dbReference type="InParanoid" id="T1G8V4"/>
<dbReference type="EMBL" id="KB095811">
    <property type="protein sequence ID" value="ESO12606.1"/>
    <property type="molecule type" value="Genomic_DNA"/>
</dbReference>
<keyword evidence="9" id="KW-0479">Metal-binding</keyword>
<evidence type="ECO:0000256" key="10">
    <source>
        <dbReference type="ARBA" id="ARBA00022737"/>
    </source>
</evidence>
<dbReference type="GO" id="GO:0030670">
    <property type="term" value="C:phagocytic vesicle membrane"/>
    <property type="evidence" value="ECO:0007669"/>
    <property type="project" value="UniProtKB-SubCell"/>
</dbReference>
<dbReference type="InterPro" id="IPR035892">
    <property type="entry name" value="C2_domain_sf"/>
</dbReference>
<evidence type="ECO:0000256" key="6">
    <source>
        <dbReference type="ARBA" id="ARBA00022483"/>
    </source>
</evidence>
<evidence type="ECO:0000256" key="1">
    <source>
        <dbReference type="ARBA" id="ARBA00004160"/>
    </source>
</evidence>
<keyword evidence="21" id="KW-0968">Cytoplasmic vesicle</keyword>
<evidence type="ECO:0000313" key="30">
    <source>
        <dbReference type="EMBL" id="ESO12606.1"/>
    </source>
</evidence>
<dbReference type="Proteomes" id="UP000015101">
    <property type="component" value="Unassembled WGS sequence"/>
</dbReference>
<dbReference type="GO" id="GO:0005516">
    <property type="term" value="F:calmodulin binding"/>
    <property type="evidence" value="ECO:0007669"/>
    <property type="project" value="UniProtKB-KW"/>
</dbReference>
<dbReference type="GO" id="GO:0023051">
    <property type="term" value="P:regulation of signaling"/>
    <property type="evidence" value="ECO:0007669"/>
    <property type="project" value="UniProtKB-ARBA"/>
</dbReference>
<evidence type="ECO:0000256" key="3">
    <source>
        <dbReference type="ARBA" id="ARBA00004363"/>
    </source>
</evidence>
<evidence type="ECO:0000256" key="5">
    <source>
        <dbReference type="ARBA" id="ARBA00022475"/>
    </source>
</evidence>
<feature type="domain" description="C2" evidence="29">
    <location>
        <begin position="16"/>
        <end position="136"/>
    </location>
</feature>
<dbReference type="STRING" id="6412.T1G8V4"/>
<keyword evidence="16" id="KW-0564">Palmitate</keyword>
<dbReference type="FunFam" id="2.60.40.150:FF:000027">
    <property type="entry name" value="Synaptotagmin 7"/>
    <property type="match status" value="1"/>
</dbReference>
<dbReference type="eggNOG" id="KOG1028">
    <property type="taxonomic scope" value="Eukaryota"/>
</dbReference>
<dbReference type="GO" id="GO:0006906">
    <property type="term" value="P:vesicle fusion"/>
    <property type="evidence" value="ECO:0000318"/>
    <property type="project" value="GO_Central"/>
</dbReference>
<dbReference type="FunCoup" id="T1G8V4">
    <property type="interactions" value="26"/>
</dbReference>
<dbReference type="GO" id="GO:0005778">
    <property type="term" value="C:peroxisomal membrane"/>
    <property type="evidence" value="ECO:0007669"/>
    <property type="project" value="UniProtKB-SubCell"/>
</dbReference>
<keyword evidence="14" id="KW-0770">Synapse</keyword>
<dbReference type="FunFam" id="2.60.40.150:FF:000028">
    <property type="entry name" value="Synaptotagmin 7"/>
    <property type="match status" value="1"/>
</dbReference>
<evidence type="ECO:0000256" key="26">
    <source>
        <dbReference type="ARBA" id="ARBA00064595"/>
    </source>
</evidence>
<dbReference type="GO" id="GO:0046872">
    <property type="term" value="F:metal ion binding"/>
    <property type="evidence" value="ECO:0007669"/>
    <property type="project" value="UniProtKB-KW"/>
</dbReference>
<evidence type="ECO:0000313" key="31">
    <source>
        <dbReference type="EnsemblMetazoa" id="HelroP93365"/>
    </source>
</evidence>
<proteinExistence type="predicted"/>
<evidence type="ECO:0000256" key="14">
    <source>
        <dbReference type="ARBA" id="ARBA00023018"/>
    </source>
</evidence>
<evidence type="ECO:0000256" key="16">
    <source>
        <dbReference type="ARBA" id="ARBA00023139"/>
    </source>
</evidence>
<protein>
    <recommendedName>
        <fullName evidence="27">Synaptotagmin-7</fullName>
    </recommendedName>
    <alternativeName>
        <fullName evidence="28">Synaptotagmin VII</fullName>
    </alternativeName>
</protein>
<keyword evidence="8" id="KW-0812">Transmembrane</keyword>
<dbReference type="GO" id="GO:0042734">
    <property type="term" value="C:presynaptic membrane"/>
    <property type="evidence" value="ECO:0007669"/>
    <property type="project" value="UniProtKB-ARBA"/>
</dbReference>
<keyword evidence="18" id="KW-0458">Lysosome</keyword>
<dbReference type="GO" id="GO:0099502">
    <property type="term" value="P:calcium-dependent activation of synaptic vesicle fusion"/>
    <property type="evidence" value="ECO:0000318"/>
    <property type="project" value="GO_Central"/>
</dbReference>
<dbReference type="GO" id="GO:0016192">
    <property type="term" value="P:vesicle-mediated transport"/>
    <property type="evidence" value="ECO:0000318"/>
    <property type="project" value="GO_Central"/>
</dbReference>
<evidence type="ECO:0000256" key="11">
    <source>
        <dbReference type="ARBA" id="ARBA00022837"/>
    </source>
</evidence>
<keyword evidence="5" id="KW-1003">Cell membrane</keyword>
<dbReference type="Pfam" id="PF00168">
    <property type="entry name" value="C2"/>
    <property type="match status" value="2"/>
</dbReference>
<keyword evidence="11" id="KW-0106">Calcium</keyword>
<evidence type="ECO:0000256" key="7">
    <source>
        <dbReference type="ARBA" id="ARBA00022553"/>
    </source>
</evidence>
<evidence type="ECO:0000256" key="27">
    <source>
        <dbReference type="ARBA" id="ARBA00067957"/>
    </source>
</evidence>
<dbReference type="CTD" id="20217501"/>
<dbReference type="GO" id="GO:0030424">
    <property type="term" value="C:axon"/>
    <property type="evidence" value="ECO:0000318"/>
    <property type="project" value="GO_Central"/>
</dbReference>
<evidence type="ECO:0000256" key="18">
    <source>
        <dbReference type="ARBA" id="ARBA00023228"/>
    </source>
</evidence>
<reference evidence="31" key="3">
    <citation type="submission" date="2015-06" db="UniProtKB">
        <authorList>
            <consortium name="EnsemblMetazoa"/>
        </authorList>
    </citation>
    <scope>IDENTIFICATION</scope>
</reference>